<name>A0A067BKA2_SAPPC</name>
<evidence type="ECO:0000313" key="1">
    <source>
        <dbReference type="EMBL" id="KDO17145.1"/>
    </source>
</evidence>
<dbReference type="RefSeq" id="XP_012212148.1">
    <property type="nucleotide sequence ID" value="XM_012356758.1"/>
</dbReference>
<dbReference type="Proteomes" id="UP000030745">
    <property type="component" value="Unassembled WGS sequence"/>
</dbReference>
<dbReference type="EMBL" id="KK583762">
    <property type="protein sequence ID" value="KDO17145.1"/>
    <property type="molecule type" value="Genomic_DNA"/>
</dbReference>
<dbReference type="OrthoDB" id="10449405at2759"/>
<accession>A0A067BKA2</accession>
<dbReference type="VEuPathDB" id="FungiDB:SPRG_17341"/>
<dbReference type="AlphaFoldDB" id="A0A067BKA2"/>
<organism evidence="1 2">
    <name type="scientific">Saprolegnia parasitica (strain CBS 223.65)</name>
    <dbReference type="NCBI Taxonomy" id="695850"/>
    <lineage>
        <taxon>Eukaryota</taxon>
        <taxon>Sar</taxon>
        <taxon>Stramenopiles</taxon>
        <taxon>Oomycota</taxon>
        <taxon>Saprolegniomycetes</taxon>
        <taxon>Saprolegniales</taxon>
        <taxon>Saprolegniaceae</taxon>
        <taxon>Saprolegnia</taxon>
    </lineage>
</organism>
<sequence length="80" mass="8465">MLTATTTAALNATICESLAFANAPVVFMGRTPMGLKSLVQGDVVCFQVTLNDVSAKWVSMAISPTAKMVNDPVNNVVIYD</sequence>
<dbReference type="GeneID" id="24138885"/>
<reference evidence="1 2" key="1">
    <citation type="journal article" date="2013" name="PLoS Genet.">
        <title>Distinctive expansion of potential virulence genes in the genome of the oomycete fish pathogen Saprolegnia parasitica.</title>
        <authorList>
            <person name="Jiang R.H."/>
            <person name="de Bruijn I."/>
            <person name="Haas B.J."/>
            <person name="Belmonte R."/>
            <person name="Lobach L."/>
            <person name="Christie J."/>
            <person name="van den Ackerveken G."/>
            <person name="Bottin A."/>
            <person name="Bulone V."/>
            <person name="Diaz-Moreno S.M."/>
            <person name="Dumas B."/>
            <person name="Fan L."/>
            <person name="Gaulin E."/>
            <person name="Govers F."/>
            <person name="Grenville-Briggs L.J."/>
            <person name="Horner N.R."/>
            <person name="Levin J.Z."/>
            <person name="Mammella M."/>
            <person name="Meijer H.J."/>
            <person name="Morris P."/>
            <person name="Nusbaum C."/>
            <person name="Oome S."/>
            <person name="Phillips A.J."/>
            <person name="van Rooyen D."/>
            <person name="Rzeszutek E."/>
            <person name="Saraiva M."/>
            <person name="Secombes C.J."/>
            <person name="Seidl M.F."/>
            <person name="Snel B."/>
            <person name="Stassen J.H."/>
            <person name="Sykes S."/>
            <person name="Tripathy S."/>
            <person name="van den Berg H."/>
            <person name="Vega-Arreguin J.C."/>
            <person name="Wawra S."/>
            <person name="Young S.K."/>
            <person name="Zeng Q."/>
            <person name="Dieguez-Uribeondo J."/>
            <person name="Russ C."/>
            <person name="Tyler B.M."/>
            <person name="van West P."/>
        </authorList>
    </citation>
    <scope>NUCLEOTIDE SEQUENCE [LARGE SCALE GENOMIC DNA]</scope>
    <source>
        <strain evidence="1 2">CBS 223.65</strain>
    </source>
</reference>
<dbReference type="KEGG" id="spar:SPRG_17341"/>
<protein>
    <submittedName>
        <fullName evidence="1">Uncharacterized protein</fullName>
    </submittedName>
</protein>
<keyword evidence="2" id="KW-1185">Reference proteome</keyword>
<feature type="non-terminal residue" evidence="1">
    <location>
        <position position="80"/>
    </location>
</feature>
<evidence type="ECO:0000313" key="2">
    <source>
        <dbReference type="Proteomes" id="UP000030745"/>
    </source>
</evidence>
<gene>
    <name evidence="1" type="ORF">SPRG_17341</name>
</gene>
<proteinExistence type="predicted"/>